<reference evidence="11" key="1">
    <citation type="submission" date="2020-07" db="EMBL/GenBank/DDBJ databases">
        <title>The High-quality genome of the commercially important snow crab, Chionoecetes opilio.</title>
        <authorList>
            <person name="Jeong J.-H."/>
            <person name="Ryu S."/>
        </authorList>
    </citation>
    <scope>NUCLEOTIDE SEQUENCE</scope>
    <source>
        <strain evidence="11">MADBK_172401_WGS</strain>
        <tissue evidence="11">Digestive gland</tissue>
    </source>
</reference>
<evidence type="ECO:0000313" key="12">
    <source>
        <dbReference type="Proteomes" id="UP000770661"/>
    </source>
</evidence>
<dbReference type="InterPro" id="IPR051981">
    <property type="entry name" value="Glycosyltransf_32"/>
</dbReference>
<comment type="caution">
    <text evidence="11">The sequence shown here is derived from an EMBL/GenBank/DDBJ whole genome shotgun (WGS) entry which is preliminary data.</text>
</comment>
<feature type="compositionally biased region" description="Acidic residues" evidence="8">
    <location>
        <begin position="242"/>
        <end position="263"/>
    </location>
</feature>
<protein>
    <submittedName>
        <fullName evidence="11">Lactosylceramide 4-alpha-galactosyltransferase</fullName>
    </submittedName>
</protein>
<evidence type="ECO:0000256" key="3">
    <source>
        <dbReference type="ARBA" id="ARBA00022676"/>
    </source>
</evidence>
<dbReference type="GO" id="GO:0000139">
    <property type="term" value="C:Golgi membrane"/>
    <property type="evidence" value="ECO:0007669"/>
    <property type="project" value="UniProtKB-SubCell"/>
</dbReference>
<dbReference type="InterPro" id="IPR057896">
    <property type="entry name" value="MTRES1_C"/>
</dbReference>
<dbReference type="OrthoDB" id="409543at2759"/>
<dbReference type="InterPro" id="IPR007577">
    <property type="entry name" value="GlycoTrfase_DXD_sugar-bd_CS"/>
</dbReference>
<dbReference type="SUPFAM" id="SSF55174">
    <property type="entry name" value="Alpha-L RNA-binding motif"/>
    <property type="match status" value="1"/>
</dbReference>
<evidence type="ECO:0000256" key="2">
    <source>
        <dbReference type="ARBA" id="ARBA00009003"/>
    </source>
</evidence>
<dbReference type="PROSITE" id="PS50889">
    <property type="entry name" value="S4"/>
    <property type="match status" value="1"/>
</dbReference>
<dbReference type="GO" id="GO:0016758">
    <property type="term" value="F:hexosyltransferase activity"/>
    <property type="evidence" value="ECO:0007669"/>
    <property type="project" value="TreeGrafter"/>
</dbReference>
<dbReference type="InterPro" id="IPR029044">
    <property type="entry name" value="Nucleotide-diphossugar_trans"/>
</dbReference>
<keyword evidence="6" id="KW-0472">Membrane</keyword>
<dbReference type="GO" id="GO:0003723">
    <property type="term" value="F:RNA binding"/>
    <property type="evidence" value="ECO:0007669"/>
    <property type="project" value="UniProtKB-KW"/>
</dbReference>
<sequence length="382" mass="43809">MLFRDITPEMNNNIFLMDTSCNPFPNERVWCSVESWARQNPDRQVWFLLTSGQLEGGHALTSLLLQQYTNIHLVTADVMDLFKDTPLLSLLNSRRWTEVNTWPIELMSDMLRVLVLWWWGGVYSDTDVISLRALTLPPNSLGFEDPYLIGSAFYSFRARHPTLLKLMEDMQLHFEPWSWGSIGPAAISRVIISECGKTLPELIQESPVTCPGNITLHPTSTFFPVPFNEFEKYFSPGGGKDFDEEQDEDDTEDEDEDDMELESGADFREIKARVPSLRMDAILKSGLNMSRNKVESAFYASKIRINGKKLLKKSNQCREGDEIDVFKTVSKQNPKYLYVSRVVVVTVGTMGEDDDKVTVKLRRYPNLLVECYQDFKAPEQDE</sequence>
<name>A0A8J4Z1C7_CHIOP</name>
<dbReference type="PANTHER" id="PTHR12042">
    <property type="entry name" value="LACTOSYLCERAMIDE 4-ALPHA-GALACTOSYLTRANSFERASE ALPHA- 1,4-GALACTOSYLTRANSFERASE"/>
    <property type="match status" value="1"/>
</dbReference>
<feature type="domain" description="Mitochondrial transcription rescue factor 1 C-terminal" evidence="10">
    <location>
        <begin position="270"/>
        <end position="367"/>
    </location>
</feature>
<dbReference type="PANTHER" id="PTHR12042:SF21">
    <property type="entry name" value="ALPHA1,4-GALACTOSYLTRANSFERASE 1-RELATED"/>
    <property type="match status" value="1"/>
</dbReference>
<organism evidence="11 12">
    <name type="scientific">Chionoecetes opilio</name>
    <name type="common">Atlantic snow crab</name>
    <name type="synonym">Cancer opilio</name>
    <dbReference type="NCBI Taxonomy" id="41210"/>
    <lineage>
        <taxon>Eukaryota</taxon>
        <taxon>Metazoa</taxon>
        <taxon>Ecdysozoa</taxon>
        <taxon>Arthropoda</taxon>
        <taxon>Crustacea</taxon>
        <taxon>Multicrustacea</taxon>
        <taxon>Malacostraca</taxon>
        <taxon>Eumalacostraca</taxon>
        <taxon>Eucarida</taxon>
        <taxon>Decapoda</taxon>
        <taxon>Pleocyemata</taxon>
        <taxon>Brachyura</taxon>
        <taxon>Eubrachyura</taxon>
        <taxon>Majoidea</taxon>
        <taxon>Majidae</taxon>
        <taxon>Chionoecetes</taxon>
    </lineage>
</organism>
<evidence type="ECO:0000259" key="9">
    <source>
        <dbReference type="Pfam" id="PF04572"/>
    </source>
</evidence>
<evidence type="ECO:0000256" key="7">
    <source>
        <dbReference type="PROSITE-ProRule" id="PRU00182"/>
    </source>
</evidence>
<evidence type="ECO:0000313" key="11">
    <source>
        <dbReference type="EMBL" id="KAG0729290.1"/>
    </source>
</evidence>
<evidence type="ECO:0000256" key="5">
    <source>
        <dbReference type="ARBA" id="ARBA00023034"/>
    </source>
</evidence>
<keyword evidence="7" id="KW-0694">RNA-binding</keyword>
<dbReference type="Pfam" id="PF25818">
    <property type="entry name" value="MTRES1_C"/>
    <property type="match status" value="1"/>
</dbReference>
<keyword evidence="5" id="KW-0333">Golgi apparatus</keyword>
<dbReference type="InterPro" id="IPR007652">
    <property type="entry name" value="A1-4-GlycosylTfrase_dom"/>
</dbReference>
<dbReference type="CDD" id="cd00165">
    <property type="entry name" value="S4"/>
    <property type="match status" value="1"/>
</dbReference>
<dbReference type="Pfam" id="PF04572">
    <property type="entry name" value="Gb3_synth"/>
    <property type="match status" value="1"/>
</dbReference>
<feature type="region of interest" description="Disordered" evidence="8">
    <location>
        <begin position="237"/>
        <end position="264"/>
    </location>
</feature>
<dbReference type="Proteomes" id="UP000770661">
    <property type="component" value="Unassembled WGS sequence"/>
</dbReference>
<dbReference type="SUPFAM" id="SSF53448">
    <property type="entry name" value="Nucleotide-diphospho-sugar transferases"/>
    <property type="match status" value="1"/>
</dbReference>
<comment type="subcellular location">
    <subcellularLocation>
        <location evidence="1">Golgi apparatus membrane</location>
        <topology evidence="1">Single-pass type II membrane protein</topology>
    </subcellularLocation>
</comment>
<feature type="domain" description="Alpha 1,4-glycosyltransferase" evidence="9">
    <location>
        <begin position="156"/>
        <end position="237"/>
    </location>
</feature>
<evidence type="ECO:0000256" key="6">
    <source>
        <dbReference type="ARBA" id="ARBA00023136"/>
    </source>
</evidence>
<accession>A0A8J4Z1C7</accession>
<evidence type="ECO:0000256" key="8">
    <source>
        <dbReference type="SAM" id="MobiDB-lite"/>
    </source>
</evidence>
<comment type="similarity">
    <text evidence="2">Belongs to the glycosyltransferase 32 family.</text>
</comment>
<dbReference type="Pfam" id="PF04488">
    <property type="entry name" value="Gly_transf_sug"/>
    <property type="match status" value="1"/>
</dbReference>
<evidence type="ECO:0000259" key="10">
    <source>
        <dbReference type="Pfam" id="PF25818"/>
    </source>
</evidence>
<evidence type="ECO:0000256" key="4">
    <source>
        <dbReference type="ARBA" id="ARBA00022679"/>
    </source>
</evidence>
<keyword evidence="3" id="KW-0328">Glycosyltransferase</keyword>
<dbReference type="Gene3D" id="3.90.550.20">
    <property type="match status" value="1"/>
</dbReference>
<gene>
    <name evidence="11" type="primary">A4GALT</name>
    <name evidence="11" type="ORF">GWK47_003523</name>
</gene>
<proteinExistence type="inferred from homology"/>
<dbReference type="GO" id="GO:0006688">
    <property type="term" value="P:glycosphingolipid biosynthetic process"/>
    <property type="evidence" value="ECO:0007669"/>
    <property type="project" value="TreeGrafter"/>
</dbReference>
<dbReference type="AlphaFoldDB" id="A0A8J4Z1C7"/>
<keyword evidence="12" id="KW-1185">Reference proteome</keyword>
<dbReference type="EMBL" id="JACEEZ010001360">
    <property type="protein sequence ID" value="KAG0729290.1"/>
    <property type="molecule type" value="Genomic_DNA"/>
</dbReference>
<keyword evidence="4" id="KW-0808">Transferase</keyword>
<evidence type="ECO:0000256" key="1">
    <source>
        <dbReference type="ARBA" id="ARBA00004323"/>
    </source>
</evidence>